<organism evidence="3 4">
    <name type="scientific">Salinactinospora qingdaonensis</name>
    <dbReference type="NCBI Taxonomy" id="702744"/>
    <lineage>
        <taxon>Bacteria</taxon>
        <taxon>Bacillati</taxon>
        <taxon>Actinomycetota</taxon>
        <taxon>Actinomycetes</taxon>
        <taxon>Streptosporangiales</taxon>
        <taxon>Nocardiopsidaceae</taxon>
        <taxon>Salinactinospora</taxon>
    </lineage>
</organism>
<comment type="caution">
    <text evidence="3">The sequence shown here is derived from an EMBL/GenBank/DDBJ whole genome shotgun (WGS) entry which is preliminary data.</text>
</comment>
<keyword evidence="4" id="KW-1185">Reference proteome</keyword>
<sequence length="212" mass="23088">MIDVTHQINAVRRRVGTRVLEAGEARVVTISQTYDATIDDVWDACTNAERIERWFLPISGELRLHGHYQLEGNAGGTIQQCDPPKSFTATWEYGGDVSWIEVRLSADPEGGTRFELEHISHVDDERWAEFGPGAVGIGWDMGLVGLATHLSSGAAVDPQEGAAWAASEEGKRFMSLSSQRWSEASIAAGTDPEQARAAAQRTMAAYTAEPSE</sequence>
<proteinExistence type="inferred from homology"/>
<dbReference type="InterPro" id="IPR013538">
    <property type="entry name" value="ASHA1/2-like_C"/>
</dbReference>
<reference evidence="4" key="1">
    <citation type="journal article" date="2019" name="Int. J. Syst. Evol. Microbiol.">
        <title>The Global Catalogue of Microorganisms (GCM) 10K type strain sequencing project: providing services to taxonomists for standard genome sequencing and annotation.</title>
        <authorList>
            <consortium name="The Broad Institute Genomics Platform"/>
            <consortium name="The Broad Institute Genome Sequencing Center for Infectious Disease"/>
            <person name="Wu L."/>
            <person name="Ma J."/>
        </authorList>
    </citation>
    <scope>NUCLEOTIDE SEQUENCE [LARGE SCALE GENOMIC DNA]</scope>
    <source>
        <strain evidence="4">JCM 17137</strain>
    </source>
</reference>
<dbReference type="RefSeq" id="WP_344975317.1">
    <property type="nucleotide sequence ID" value="NZ_BAABDD010000029.1"/>
</dbReference>
<evidence type="ECO:0000256" key="1">
    <source>
        <dbReference type="ARBA" id="ARBA00006817"/>
    </source>
</evidence>
<dbReference type="InterPro" id="IPR023393">
    <property type="entry name" value="START-like_dom_sf"/>
</dbReference>
<feature type="domain" description="Activator of Hsp90 ATPase homologue 1/2-like C-terminal" evidence="2">
    <location>
        <begin position="35"/>
        <end position="149"/>
    </location>
</feature>
<dbReference type="Gene3D" id="3.30.530.20">
    <property type="match status" value="1"/>
</dbReference>
<evidence type="ECO:0000259" key="2">
    <source>
        <dbReference type="Pfam" id="PF08327"/>
    </source>
</evidence>
<dbReference type="SUPFAM" id="SSF55961">
    <property type="entry name" value="Bet v1-like"/>
    <property type="match status" value="1"/>
</dbReference>
<comment type="similarity">
    <text evidence="1">Belongs to the AHA1 family.</text>
</comment>
<dbReference type="Pfam" id="PF08327">
    <property type="entry name" value="AHSA1"/>
    <property type="match status" value="1"/>
</dbReference>
<accession>A0ABP7GE39</accession>
<dbReference type="CDD" id="cd08899">
    <property type="entry name" value="SRPBCC_CalC_Aha1-like_6"/>
    <property type="match status" value="1"/>
</dbReference>
<name>A0ABP7GE39_9ACTN</name>
<evidence type="ECO:0000313" key="4">
    <source>
        <dbReference type="Proteomes" id="UP001500908"/>
    </source>
</evidence>
<protein>
    <submittedName>
        <fullName evidence="3">SRPBCC family protein</fullName>
    </submittedName>
</protein>
<dbReference type="EMBL" id="BAABDD010000029">
    <property type="protein sequence ID" value="GAA3759872.1"/>
    <property type="molecule type" value="Genomic_DNA"/>
</dbReference>
<dbReference type="Proteomes" id="UP001500908">
    <property type="component" value="Unassembled WGS sequence"/>
</dbReference>
<gene>
    <name evidence="3" type="ORF">GCM10022402_42260</name>
</gene>
<evidence type="ECO:0000313" key="3">
    <source>
        <dbReference type="EMBL" id="GAA3759872.1"/>
    </source>
</evidence>